<feature type="binding site" evidence="7">
    <location>
        <begin position="324"/>
        <end position="328"/>
    </location>
    <ligand>
        <name>FMN</name>
        <dbReference type="ChEBI" id="CHEBI:58210"/>
    </ligand>
</feature>
<feature type="binding site" evidence="7">
    <location>
        <position position="170"/>
    </location>
    <ligand>
        <name>FMN</name>
        <dbReference type="ChEBI" id="CHEBI:58210"/>
    </ligand>
</feature>
<dbReference type="SUPFAM" id="SSF51395">
    <property type="entry name" value="FMN-linked oxidoreductases"/>
    <property type="match status" value="1"/>
</dbReference>
<feature type="binding site" evidence="7">
    <location>
        <position position="122"/>
    </location>
    <ligand>
        <name>FMN</name>
        <dbReference type="ChEBI" id="CHEBI:58210"/>
    </ligand>
</feature>
<dbReference type="InterPro" id="IPR037396">
    <property type="entry name" value="FMN_HAD"/>
</dbReference>
<dbReference type="InterPro" id="IPR013785">
    <property type="entry name" value="Aldolase_TIM"/>
</dbReference>
<evidence type="ECO:0000256" key="3">
    <source>
        <dbReference type="ARBA" id="ARBA00022643"/>
    </source>
</evidence>
<feature type="binding site" evidence="7">
    <location>
        <position position="142"/>
    </location>
    <ligand>
        <name>FMN</name>
        <dbReference type="ChEBI" id="CHEBI:58210"/>
    </ligand>
</feature>
<dbReference type="InterPro" id="IPR008259">
    <property type="entry name" value="FMN_hydac_DH_AS"/>
</dbReference>
<feature type="binding site" evidence="7">
    <location>
        <position position="296"/>
    </location>
    <ligand>
        <name>glyoxylate</name>
        <dbReference type="ChEBI" id="CHEBI:36655"/>
    </ligand>
</feature>
<dbReference type="PROSITE" id="PS00557">
    <property type="entry name" value="FMN_HYDROXY_ACID_DH_1"/>
    <property type="match status" value="1"/>
</dbReference>
<evidence type="ECO:0000256" key="2">
    <source>
        <dbReference type="ARBA" id="ARBA00022630"/>
    </source>
</evidence>
<dbReference type="PROSITE" id="PS51349">
    <property type="entry name" value="FMN_HYDROXY_ACID_DH_2"/>
    <property type="match status" value="1"/>
</dbReference>
<dbReference type="RefSeq" id="WP_187074175.1">
    <property type="nucleotide sequence ID" value="NZ_JACORT010000001.1"/>
</dbReference>
<keyword evidence="10" id="KW-1185">Reference proteome</keyword>
<dbReference type="EMBL" id="JACORT010000001">
    <property type="protein sequence ID" value="MBC5781412.1"/>
    <property type="molecule type" value="Genomic_DNA"/>
</dbReference>
<dbReference type="AlphaFoldDB" id="A0A923MKR0"/>
<accession>A0A923MKR0</accession>
<proteinExistence type="inferred from homology"/>
<reference evidence="9" key="1">
    <citation type="submission" date="2020-08" db="EMBL/GenBank/DDBJ databases">
        <title>Ramlibacter sp. USB13 16S ribosomal RNA gene genome sequencing and assembly.</title>
        <authorList>
            <person name="Kang M."/>
        </authorList>
    </citation>
    <scope>NUCLEOTIDE SEQUENCE</scope>
    <source>
        <strain evidence="9">USB13</strain>
    </source>
</reference>
<dbReference type="CDD" id="cd02809">
    <property type="entry name" value="alpha_hydroxyacid_oxid_FMN"/>
    <property type="match status" value="1"/>
</dbReference>
<dbReference type="InterPro" id="IPR012133">
    <property type="entry name" value="Alpha-hydoxy_acid_DH_FMN"/>
</dbReference>
<feature type="binding site" evidence="7">
    <location>
        <position position="293"/>
    </location>
    <ligand>
        <name>glyoxylate</name>
        <dbReference type="ChEBI" id="CHEBI:36655"/>
    </ligand>
</feature>
<feature type="active site" description="Proton acceptor" evidence="6">
    <location>
        <position position="293"/>
    </location>
</feature>
<feature type="binding site" evidence="7">
    <location>
        <position position="40"/>
    </location>
    <ligand>
        <name>glyoxylate</name>
        <dbReference type="ChEBI" id="CHEBI:36655"/>
    </ligand>
</feature>
<dbReference type="GO" id="GO:0010181">
    <property type="term" value="F:FMN binding"/>
    <property type="evidence" value="ECO:0007669"/>
    <property type="project" value="InterPro"/>
</dbReference>
<feature type="binding site" evidence="7">
    <location>
        <position position="291"/>
    </location>
    <ligand>
        <name>FMN</name>
        <dbReference type="ChEBI" id="CHEBI:58210"/>
    </ligand>
</feature>
<dbReference type="PANTHER" id="PTHR10578">
    <property type="entry name" value="S -2-HYDROXY-ACID OXIDASE-RELATED"/>
    <property type="match status" value="1"/>
</dbReference>
<comment type="caution">
    <text evidence="9">The sequence shown here is derived from an EMBL/GenBank/DDBJ whole genome shotgun (WGS) entry which is preliminary data.</text>
</comment>
<keyword evidence="2 7" id="KW-0285">Flavoprotein</keyword>
<evidence type="ECO:0000256" key="4">
    <source>
        <dbReference type="ARBA" id="ARBA00023002"/>
    </source>
</evidence>
<feature type="binding site" evidence="7">
    <location>
        <begin position="347"/>
        <end position="348"/>
    </location>
    <ligand>
        <name>FMN</name>
        <dbReference type="ChEBI" id="CHEBI:58210"/>
    </ligand>
</feature>
<gene>
    <name evidence="9" type="ORF">H8N03_00565</name>
</gene>
<dbReference type="InterPro" id="IPR000262">
    <property type="entry name" value="FMN-dep_DH"/>
</dbReference>
<feature type="binding site" evidence="7">
    <location>
        <begin position="93"/>
        <end position="95"/>
    </location>
    <ligand>
        <name>FMN</name>
        <dbReference type="ChEBI" id="CHEBI:58210"/>
    </ligand>
</feature>
<comment type="cofactor">
    <cofactor evidence="1">
        <name>FMN</name>
        <dbReference type="ChEBI" id="CHEBI:58210"/>
    </cofactor>
</comment>
<dbReference type="Gene3D" id="3.20.20.70">
    <property type="entry name" value="Aldolase class I"/>
    <property type="match status" value="1"/>
</dbReference>
<feature type="binding site" evidence="7">
    <location>
        <position position="179"/>
    </location>
    <ligand>
        <name>glyoxylate</name>
        <dbReference type="ChEBI" id="CHEBI:36655"/>
    </ligand>
</feature>
<protein>
    <submittedName>
        <fullName evidence="9">Alpha-hydroxy-acid oxidizing protein</fullName>
    </submittedName>
</protein>
<feature type="binding site" evidence="7">
    <location>
        <position position="144"/>
    </location>
    <ligand>
        <name>glyoxylate</name>
        <dbReference type="ChEBI" id="CHEBI:36655"/>
    </ligand>
</feature>
<evidence type="ECO:0000313" key="9">
    <source>
        <dbReference type="EMBL" id="MBC5781412.1"/>
    </source>
</evidence>
<dbReference type="PIRSF" id="PIRSF000138">
    <property type="entry name" value="Al-hdrx_acd_dh"/>
    <property type="match status" value="1"/>
</dbReference>
<keyword evidence="3 7" id="KW-0288">FMN</keyword>
<dbReference type="Pfam" id="PF01070">
    <property type="entry name" value="FMN_dh"/>
    <property type="match status" value="1"/>
</dbReference>
<name>A0A923MKR0_9BURK</name>
<dbReference type="FunFam" id="3.20.20.70:FF:000029">
    <property type="entry name" value="L-lactate dehydrogenase"/>
    <property type="match status" value="1"/>
</dbReference>
<sequence>MASSKAVARVQPPGALRHYLSLEDFEHAARRHLPRPIFGYVSGAAEDCASLHDNRAAFAEIGFVTRVLRNVSARSQQVELFGRTHASPFGIAPMGISALSAYRGDLVLASAAAAAQVPMIMSGSSLIALEDVVAQSPATWFQAYLPGEVEKIEPLIARVDRAGVETLVLTVDTAVLANRENNIRAGFSTPLRPNLRLALDGVTHPRWLLGTALRTLVRHGMPHFENSYATRGAPILSSRVTRDFGAKDHLSWEHLALIRRLWKRTLVVKGIMSVDDARAARDGGADGIILSNHGGRQLDGAVAPLRVLPEVVAALGPDFPVMMDSGIRRGTDVLKAVALGARMVFVGRPFQYAAAVSGEPGVRHALRILADEVQRDLGLLGLNSLRELGPAQLRPIARRP</sequence>
<feature type="domain" description="FMN hydroxy acid dehydrogenase" evidence="8">
    <location>
        <begin position="14"/>
        <end position="398"/>
    </location>
</feature>
<evidence type="ECO:0000313" key="10">
    <source>
        <dbReference type="Proteomes" id="UP000608513"/>
    </source>
</evidence>
<comment type="similarity">
    <text evidence="5">Belongs to the FMN-dependent alpha-hydroxy acid dehydrogenase family.</text>
</comment>
<evidence type="ECO:0000256" key="6">
    <source>
        <dbReference type="PIRSR" id="PIRSR000138-1"/>
    </source>
</evidence>
<dbReference type="GO" id="GO:0016614">
    <property type="term" value="F:oxidoreductase activity, acting on CH-OH group of donors"/>
    <property type="evidence" value="ECO:0007669"/>
    <property type="project" value="UniProtKB-ARBA"/>
</dbReference>
<evidence type="ECO:0000256" key="1">
    <source>
        <dbReference type="ARBA" id="ARBA00001917"/>
    </source>
</evidence>
<evidence type="ECO:0000256" key="5">
    <source>
        <dbReference type="ARBA" id="ARBA00024042"/>
    </source>
</evidence>
<evidence type="ECO:0000259" key="8">
    <source>
        <dbReference type="PROSITE" id="PS51349"/>
    </source>
</evidence>
<dbReference type="Proteomes" id="UP000608513">
    <property type="component" value="Unassembled WGS sequence"/>
</dbReference>
<organism evidence="9 10">
    <name type="scientific">Ramlibacter cellulosilyticus</name>
    <dbReference type="NCBI Taxonomy" id="2764187"/>
    <lineage>
        <taxon>Bacteria</taxon>
        <taxon>Pseudomonadati</taxon>
        <taxon>Pseudomonadota</taxon>
        <taxon>Betaproteobacteria</taxon>
        <taxon>Burkholderiales</taxon>
        <taxon>Comamonadaceae</taxon>
        <taxon>Ramlibacter</taxon>
    </lineage>
</organism>
<evidence type="ECO:0000256" key="7">
    <source>
        <dbReference type="PIRSR" id="PIRSR000138-2"/>
    </source>
</evidence>
<keyword evidence="4" id="KW-0560">Oxidoreductase</keyword>
<feature type="binding site" evidence="7">
    <location>
        <position position="269"/>
    </location>
    <ligand>
        <name>FMN</name>
        <dbReference type="ChEBI" id="CHEBI:58210"/>
    </ligand>
</feature>
<dbReference type="PANTHER" id="PTHR10578:SF107">
    <property type="entry name" value="2-HYDROXYACID OXIDASE 1"/>
    <property type="match status" value="1"/>
</dbReference>